<feature type="region of interest" description="Disordered" evidence="1">
    <location>
        <begin position="1"/>
        <end position="40"/>
    </location>
</feature>
<name>A0A1I5ZB27_9PSEU</name>
<dbReference type="Proteomes" id="UP000198727">
    <property type="component" value="Unassembled WGS sequence"/>
</dbReference>
<reference evidence="3" key="1">
    <citation type="submission" date="2016-10" db="EMBL/GenBank/DDBJ databases">
        <authorList>
            <person name="Varghese N."/>
            <person name="Submissions S."/>
        </authorList>
    </citation>
    <scope>NUCLEOTIDE SEQUENCE [LARGE SCALE GENOMIC DNA]</scope>
    <source>
        <strain evidence="3">CGMCC 4.5579</strain>
    </source>
</reference>
<sequence>MSEQRVGGTVLGGPRIGPNREPTPPSRAPAAHRRPVRPSR</sequence>
<evidence type="ECO:0000256" key="1">
    <source>
        <dbReference type="SAM" id="MobiDB-lite"/>
    </source>
</evidence>
<proteinExistence type="predicted"/>
<protein>
    <submittedName>
        <fullName evidence="2">Uncharacterized protein</fullName>
    </submittedName>
</protein>
<dbReference type="EMBL" id="FOWW01000009">
    <property type="protein sequence ID" value="SFQ53726.1"/>
    <property type="molecule type" value="Genomic_DNA"/>
</dbReference>
<organism evidence="2 3">
    <name type="scientific">Amycolatopsis arida</name>
    <dbReference type="NCBI Taxonomy" id="587909"/>
    <lineage>
        <taxon>Bacteria</taxon>
        <taxon>Bacillati</taxon>
        <taxon>Actinomycetota</taxon>
        <taxon>Actinomycetes</taxon>
        <taxon>Pseudonocardiales</taxon>
        <taxon>Pseudonocardiaceae</taxon>
        <taxon>Amycolatopsis</taxon>
    </lineage>
</organism>
<accession>A0A1I5ZB27</accession>
<keyword evidence="3" id="KW-1185">Reference proteome</keyword>
<evidence type="ECO:0000313" key="2">
    <source>
        <dbReference type="EMBL" id="SFQ53726.1"/>
    </source>
</evidence>
<dbReference type="RefSeq" id="WP_279587063.1">
    <property type="nucleotide sequence ID" value="NZ_FOWW01000009.1"/>
</dbReference>
<dbReference type="AlphaFoldDB" id="A0A1I5ZB27"/>
<gene>
    <name evidence="2" type="ORF">SAMN05421810_1095</name>
</gene>
<feature type="compositionally biased region" description="Basic residues" evidence="1">
    <location>
        <begin position="30"/>
        <end position="40"/>
    </location>
</feature>
<evidence type="ECO:0000313" key="3">
    <source>
        <dbReference type="Proteomes" id="UP000198727"/>
    </source>
</evidence>